<reference evidence="2 3" key="1">
    <citation type="submission" date="2019-09" db="EMBL/GenBank/DDBJ databases">
        <title>Draft genome sequences of 48 bacterial type strains from the CCUG.</title>
        <authorList>
            <person name="Tunovic T."/>
            <person name="Pineiro-Iglesias B."/>
            <person name="Unosson C."/>
            <person name="Inganas E."/>
            <person name="Ohlen M."/>
            <person name="Cardew S."/>
            <person name="Jensie-Markopoulos S."/>
            <person name="Salva-Serra F."/>
            <person name="Jaen-Luchoro D."/>
            <person name="Karlsson R."/>
            <person name="Svensson-Stadler L."/>
            <person name="Chun J."/>
            <person name="Moore E."/>
        </authorList>
    </citation>
    <scope>NUCLEOTIDE SEQUENCE [LARGE SCALE GENOMIC DNA]</scope>
    <source>
        <strain evidence="2 3">CCUG 30977</strain>
    </source>
</reference>
<dbReference type="OrthoDB" id="9973466at2"/>
<keyword evidence="1" id="KW-0472">Membrane</keyword>
<keyword evidence="1" id="KW-1133">Transmembrane helix</keyword>
<organism evidence="2 3">
    <name type="scientific">Ideonella dechloratans</name>
    <dbReference type="NCBI Taxonomy" id="36863"/>
    <lineage>
        <taxon>Bacteria</taxon>
        <taxon>Pseudomonadati</taxon>
        <taxon>Pseudomonadota</taxon>
        <taxon>Betaproteobacteria</taxon>
        <taxon>Burkholderiales</taxon>
        <taxon>Sphaerotilaceae</taxon>
        <taxon>Ideonella</taxon>
    </lineage>
</organism>
<keyword evidence="1" id="KW-0812">Transmembrane</keyword>
<keyword evidence="3" id="KW-1185">Reference proteome</keyword>
<sequence length="70" mass="7003">MKAVVLTVVFVVGLINASFVGVVVAELAESRTAGALAALVTMALEALVVRQVRKAIAASSSAQPQPGSPA</sequence>
<dbReference type="Proteomes" id="UP000430120">
    <property type="component" value="Unassembled WGS sequence"/>
</dbReference>
<dbReference type="AlphaFoldDB" id="A0A643FAQ9"/>
<comment type="caution">
    <text evidence="2">The sequence shown here is derived from an EMBL/GenBank/DDBJ whole genome shotgun (WGS) entry which is preliminary data.</text>
</comment>
<proteinExistence type="predicted"/>
<dbReference type="RefSeq" id="WP_151124832.1">
    <property type="nucleotide sequence ID" value="NZ_CP088081.1"/>
</dbReference>
<protein>
    <submittedName>
        <fullName evidence="2">Uncharacterized protein</fullName>
    </submittedName>
</protein>
<gene>
    <name evidence="2" type="ORF">F7Q92_14440</name>
</gene>
<evidence type="ECO:0000313" key="3">
    <source>
        <dbReference type="Proteomes" id="UP000430120"/>
    </source>
</evidence>
<feature type="transmembrane region" description="Helical" evidence="1">
    <location>
        <begin position="35"/>
        <end position="52"/>
    </location>
</feature>
<accession>A0A643FAQ9</accession>
<evidence type="ECO:0000256" key="1">
    <source>
        <dbReference type="SAM" id="Phobius"/>
    </source>
</evidence>
<evidence type="ECO:0000313" key="2">
    <source>
        <dbReference type="EMBL" id="KAB0579714.1"/>
    </source>
</evidence>
<name>A0A643FAQ9_IDEDE</name>
<dbReference type="EMBL" id="VZPB01000036">
    <property type="protein sequence ID" value="KAB0579714.1"/>
    <property type="molecule type" value="Genomic_DNA"/>
</dbReference>